<protein>
    <submittedName>
        <fullName evidence="3">FAD-dependent oxidoreductase</fullName>
    </submittedName>
</protein>
<evidence type="ECO:0000313" key="3">
    <source>
        <dbReference type="EMBL" id="GAA0395488.1"/>
    </source>
</evidence>
<dbReference type="RefSeq" id="WP_167178044.1">
    <property type="nucleotide sequence ID" value="NZ_BAAAEJ010000008.1"/>
</dbReference>
<dbReference type="EMBL" id="BAAAEJ010000008">
    <property type="protein sequence ID" value="GAA0395488.1"/>
    <property type="molecule type" value="Genomic_DNA"/>
</dbReference>
<keyword evidence="4" id="KW-1185">Reference proteome</keyword>
<evidence type="ECO:0000256" key="1">
    <source>
        <dbReference type="ARBA" id="ARBA00023002"/>
    </source>
</evidence>
<dbReference type="Gene3D" id="3.30.9.10">
    <property type="entry name" value="D-Amino Acid Oxidase, subunit A, domain 2"/>
    <property type="match status" value="1"/>
</dbReference>
<dbReference type="SUPFAM" id="SSF51905">
    <property type="entry name" value="FAD/NAD(P)-binding domain"/>
    <property type="match status" value="1"/>
</dbReference>
<sequence length="348" mass="36579">MTSPDIVIIGAGAFGLATAAELKLAGHAVTVVAPDTPSASAVAAGMIAPAMEAAIDGLPVHVGDMLKMSRMLWDVFATRTGIDLQEMPAEWRGEGAERLMLQMQRHDFAHSYDAASQTLLTHEDAKLDPVAALEVMGEGVTRINATAEAIFREGDDWLVVTSEGVVSAPKLVLATGAAAAIVGLPDAVTRIIDSIVPIRGLIGITRERLSDHVLRGEGAYVAPVNAGPFAGGSVIGASMEAGVRDLEPDMECCEAMLAAAWALLGEEPRPIELEWRAGVRGASPDGLPLVGEVGNGLYVALAPRRNGWLLAPLVANQLRAEIEGQSVTERTLDPHRVLNPSDRSGFRP</sequence>
<dbReference type="PANTHER" id="PTHR13847:SF289">
    <property type="entry name" value="GLYCINE OXIDASE"/>
    <property type="match status" value="1"/>
</dbReference>
<dbReference type="InterPro" id="IPR006076">
    <property type="entry name" value="FAD-dep_OxRdtase"/>
</dbReference>
<dbReference type="PANTHER" id="PTHR13847">
    <property type="entry name" value="SARCOSINE DEHYDROGENASE-RELATED"/>
    <property type="match status" value="1"/>
</dbReference>
<reference evidence="3 4" key="1">
    <citation type="journal article" date="2019" name="Int. J. Syst. Evol. Microbiol.">
        <title>The Global Catalogue of Microorganisms (GCM) 10K type strain sequencing project: providing services to taxonomists for standard genome sequencing and annotation.</title>
        <authorList>
            <consortium name="The Broad Institute Genomics Platform"/>
            <consortium name="The Broad Institute Genome Sequencing Center for Infectious Disease"/>
            <person name="Wu L."/>
            <person name="Ma J."/>
        </authorList>
    </citation>
    <scope>NUCLEOTIDE SEQUENCE [LARGE SCALE GENOMIC DNA]</scope>
    <source>
        <strain evidence="3 4">JCM 13476</strain>
    </source>
</reference>
<dbReference type="Pfam" id="PF01266">
    <property type="entry name" value="DAO"/>
    <property type="match status" value="1"/>
</dbReference>
<comment type="caution">
    <text evidence="3">The sequence shown here is derived from an EMBL/GenBank/DDBJ whole genome shotgun (WGS) entry which is preliminary data.</text>
</comment>
<keyword evidence="1" id="KW-0560">Oxidoreductase</keyword>
<dbReference type="Gene3D" id="3.50.50.60">
    <property type="entry name" value="FAD/NAD(P)-binding domain"/>
    <property type="match status" value="1"/>
</dbReference>
<accession>A0ABN0YH87</accession>
<name>A0ABN0YH87_9CAUL</name>
<feature type="domain" description="FAD dependent oxidoreductase" evidence="2">
    <location>
        <begin position="5"/>
        <end position="316"/>
    </location>
</feature>
<dbReference type="Proteomes" id="UP001500791">
    <property type="component" value="Unassembled WGS sequence"/>
</dbReference>
<dbReference type="InterPro" id="IPR036188">
    <property type="entry name" value="FAD/NAD-bd_sf"/>
</dbReference>
<gene>
    <name evidence="3" type="ORF">GCM10009093_22540</name>
</gene>
<proteinExistence type="predicted"/>
<evidence type="ECO:0000313" key="4">
    <source>
        <dbReference type="Proteomes" id="UP001500791"/>
    </source>
</evidence>
<organism evidence="3 4">
    <name type="scientific">Brevundimonas terrae</name>
    <dbReference type="NCBI Taxonomy" id="363631"/>
    <lineage>
        <taxon>Bacteria</taxon>
        <taxon>Pseudomonadati</taxon>
        <taxon>Pseudomonadota</taxon>
        <taxon>Alphaproteobacteria</taxon>
        <taxon>Caulobacterales</taxon>
        <taxon>Caulobacteraceae</taxon>
        <taxon>Brevundimonas</taxon>
    </lineage>
</organism>
<evidence type="ECO:0000259" key="2">
    <source>
        <dbReference type="Pfam" id="PF01266"/>
    </source>
</evidence>